<dbReference type="PANTHER" id="PTHR35834:SF3">
    <property type="entry name" value="ARM REPEAT SUPERFAMILY PROTEIN"/>
    <property type="match status" value="1"/>
</dbReference>
<name>A0A9W7I8I4_HIBTR</name>
<dbReference type="Proteomes" id="UP001165190">
    <property type="component" value="Unassembled WGS sequence"/>
</dbReference>
<dbReference type="InterPro" id="IPR016024">
    <property type="entry name" value="ARM-type_fold"/>
</dbReference>
<dbReference type="SUPFAM" id="SSF48371">
    <property type="entry name" value="ARM repeat"/>
    <property type="match status" value="1"/>
</dbReference>
<dbReference type="PANTHER" id="PTHR35834">
    <property type="entry name" value="ARMADILLO-TYPE FOLD PROTEIN-RELATED"/>
    <property type="match status" value="1"/>
</dbReference>
<sequence length="389" mass="44140">MDQTSNLDNRHLLSVLKSLQKASKDLQKIPIFSTHEPQSTIDSFLDLEKDANPIFYNDPNLLKLSRLLCNLKSLLEKHKKYQGYSLPRILRRQIINYGIYQVAHAIETEIQAYFDRESVQNLVGTLEESVDEDEKLKVLVEFEKRLSRGFDIHFQDLILKAKIFSILEHLLCDSSCSIRIRDEVALVIASLVRFNKDVFVGLVLMGPIVRALISISSCCSIRVLSLLIKFIRIPLVDELEAHKEIPRIISLLSSENVEIQAEAIDCILGIAYYGRREAIEAMLEAGLVEKLVKLQRLEKQANADENGRANEKCSKSDPKMDSSEEVCVGNCPFEGCVARFAVLLESGEMLSKKEKTEFRWEILRRVRETSVSEAEIASIDAEVLWGSSP</sequence>
<dbReference type="AlphaFoldDB" id="A0A9W7I8I4"/>
<keyword evidence="2" id="KW-1185">Reference proteome</keyword>
<organism evidence="1 2">
    <name type="scientific">Hibiscus trionum</name>
    <name type="common">Flower of an hour</name>
    <dbReference type="NCBI Taxonomy" id="183268"/>
    <lineage>
        <taxon>Eukaryota</taxon>
        <taxon>Viridiplantae</taxon>
        <taxon>Streptophyta</taxon>
        <taxon>Embryophyta</taxon>
        <taxon>Tracheophyta</taxon>
        <taxon>Spermatophyta</taxon>
        <taxon>Magnoliopsida</taxon>
        <taxon>eudicotyledons</taxon>
        <taxon>Gunneridae</taxon>
        <taxon>Pentapetalae</taxon>
        <taxon>rosids</taxon>
        <taxon>malvids</taxon>
        <taxon>Malvales</taxon>
        <taxon>Malvaceae</taxon>
        <taxon>Malvoideae</taxon>
        <taxon>Hibiscus</taxon>
    </lineage>
</organism>
<protein>
    <submittedName>
        <fullName evidence="1">Uncharacterized protein</fullName>
    </submittedName>
</protein>
<accession>A0A9W7I8I4</accession>
<gene>
    <name evidence="1" type="ORF">HRI_002916700</name>
</gene>
<dbReference type="OrthoDB" id="779821at2759"/>
<comment type="caution">
    <text evidence="1">The sequence shown here is derived from an EMBL/GenBank/DDBJ whole genome shotgun (WGS) entry which is preliminary data.</text>
</comment>
<proteinExistence type="predicted"/>
<reference evidence="1" key="1">
    <citation type="submission" date="2023-05" db="EMBL/GenBank/DDBJ databases">
        <title>Genome and transcriptome analyses reveal genes involved in the formation of fine ridges on petal epidermal cells in Hibiscus trionum.</title>
        <authorList>
            <person name="Koshimizu S."/>
            <person name="Masuda S."/>
            <person name="Ishii T."/>
            <person name="Shirasu K."/>
            <person name="Hoshino A."/>
            <person name="Arita M."/>
        </authorList>
    </citation>
    <scope>NUCLEOTIDE SEQUENCE</scope>
    <source>
        <strain evidence="1">Hamamatsu line</strain>
    </source>
</reference>
<evidence type="ECO:0000313" key="1">
    <source>
        <dbReference type="EMBL" id="GMI92474.1"/>
    </source>
</evidence>
<dbReference type="Gene3D" id="1.25.10.10">
    <property type="entry name" value="Leucine-rich Repeat Variant"/>
    <property type="match status" value="1"/>
</dbReference>
<dbReference type="EMBL" id="BSYR01000024">
    <property type="protein sequence ID" value="GMI92474.1"/>
    <property type="molecule type" value="Genomic_DNA"/>
</dbReference>
<dbReference type="InterPro" id="IPR011989">
    <property type="entry name" value="ARM-like"/>
</dbReference>
<evidence type="ECO:0000313" key="2">
    <source>
        <dbReference type="Proteomes" id="UP001165190"/>
    </source>
</evidence>